<reference evidence="2" key="1">
    <citation type="journal article" date="2018" name="Genome Biol.">
        <title>SKESA: strategic k-mer extension for scrupulous assemblies.</title>
        <authorList>
            <person name="Souvorov A."/>
            <person name="Agarwala R."/>
            <person name="Lipman D.J."/>
        </authorList>
    </citation>
    <scope>NUCLEOTIDE SEQUENCE</scope>
    <source>
        <strain evidence="2">Salmonella enterica</strain>
    </source>
</reference>
<organism evidence="2">
    <name type="scientific">Salmonella enterica subsp. enterica serovar Mbandaka</name>
    <dbReference type="NCBI Taxonomy" id="192954"/>
    <lineage>
        <taxon>Bacteria</taxon>
        <taxon>Pseudomonadati</taxon>
        <taxon>Pseudomonadota</taxon>
        <taxon>Gammaproteobacteria</taxon>
        <taxon>Enterobacterales</taxon>
        <taxon>Enterobacteriaceae</taxon>
        <taxon>Salmonella</taxon>
    </lineage>
</organism>
<dbReference type="AlphaFoldDB" id="A0A6Y2LYH8"/>
<evidence type="ECO:0000313" key="2">
    <source>
        <dbReference type="EMBL" id="HAB4494410.1"/>
    </source>
</evidence>
<dbReference type="EMBL" id="DAAGTN010000035">
    <property type="protein sequence ID" value="HAB4494410.1"/>
    <property type="molecule type" value="Genomic_DNA"/>
</dbReference>
<feature type="transmembrane region" description="Helical" evidence="1">
    <location>
        <begin position="6"/>
        <end position="27"/>
    </location>
</feature>
<name>A0A6Y2LYH8_SALET</name>
<sequence length="56" mass="6542">IPAVLVRVGIFTRIPALIFIVIFYFGYQVYSILGSYPELFYPYISVFSEIQRQGIY</sequence>
<reference evidence="2" key="2">
    <citation type="submission" date="2019-10" db="EMBL/GenBank/DDBJ databases">
        <authorList>
            <consortium name="NCBI Pathogen Detection Project"/>
        </authorList>
    </citation>
    <scope>NUCLEOTIDE SEQUENCE</scope>
    <source>
        <strain evidence="2">Salmonella enterica</strain>
    </source>
</reference>
<feature type="non-terminal residue" evidence="2">
    <location>
        <position position="1"/>
    </location>
</feature>
<accession>A0A6Y2LYH8</accession>
<keyword evidence="1" id="KW-1133">Transmembrane helix</keyword>
<evidence type="ECO:0000256" key="1">
    <source>
        <dbReference type="SAM" id="Phobius"/>
    </source>
</evidence>
<keyword evidence="1" id="KW-0812">Transmembrane</keyword>
<keyword evidence="1" id="KW-0472">Membrane</keyword>
<gene>
    <name evidence="2" type="ORF">GBY76_23365</name>
</gene>
<comment type="caution">
    <text evidence="2">The sequence shown here is derived from an EMBL/GenBank/DDBJ whole genome shotgun (WGS) entry which is preliminary data.</text>
</comment>
<protein>
    <submittedName>
        <fullName evidence="2">EpsG family protein</fullName>
    </submittedName>
</protein>
<proteinExistence type="predicted"/>